<dbReference type="EMBL" id="CP006933">
    <property type="protein sequence ID" value="AIS31698.1"/>
    <property type="molecule type" value="Genomic_DNA"/>
</dbReference>
<keyword evidence="5" id="KW-1185">Reference proteome</keyword>
<dbReference type="OrthoDB" id="70322at2157"/>
<dbReference type="KEGG" id="mfc:BRM9_0881"/>
<feature type="transmembrane region" description="Helical" evidence="1">
    <location>
        <begin position="32"/>
        <end position="52"/>
    </location>
</feature>
<organism evidence="2 4">
    <name type="scientific">Methanobacterium formicicum</name>
    <dbReference type="NCBI Taxonomy" id="2162"/>
    <lineage>
        <taxon>Archaea</taxon>
        <taxon>Methanobacteriati</taxon>
        <taxon>Methanobacteriota</taxon>
        <taxon>Methanomada group</taxon>
        <taxon>Methanobacteria</taxon>
        <taxon>Methanobacteriales</taxon>
        <taxon>Methanobacteriaceae</taxon>
        <taxon>Methanobacterium</taxon>
    </lineage>
</organism>
<dbReference type="InterPro" id="IPR009577">
    <property type="entry name" value="Sm_multidrug_ex"/>
</dbReference>
<evidence type="ECO:0000256" key="1">
    <source>
        <dbReference type="SAM" id="Phobius"/>
    </source>
</evidence>
<keyword evidence="1" id="KW-0472">Membrane</keyword>
<evidence type="ECO:0000313" key="2">
    <source>
        <dbReference type="EMBL" id="AIS31698.1"/>
    </source>
</evidence>
<sequence>MNLESILIVFAASVVELWLGIPLGLVMEINPVLIIIFSAAGAILSALAITILGENLRARLVKWKYGDETALKETRMYNLWNKYGIIGLGLLSPLIFGAPLGAAVGIALGAEKKGLILWMSIGIVIWSIALTVAGSMGLLALETMVK</sequence>
<dbReference type="Proteomes" id="UP000062768">
    <property type="component" value="Chromosome I"/>
</dbReference>
<evidence type="ECO:0000313" key="3">
    <source>
        <dbReference type="EMBL" id="CEL25562.1"/>
    </source>
</evidence>
<dbReference type="Pfam" id="PF06695">
    <property type="entry name" value="Sm_multidrug_ex"/>
    <property type="match status" value="1"/>
</dbReference>
<dbReference type="RefSeq" id="WP_048084953.1">
    <property type="nucleotide sequence ID" value="NZ_CP006933.1"/>
</dbReference>
<dbReference type="GeneID" id="26740168"/>
<accession>A0A089ZHA2</accession>
<protein>
    <submittedName>
        <fullName evidence="3">Putative membrane protein</fullName>
    </submittedName>
</protein>
<feature type="transmembrane region" description="Helical" evidence="1">
    <location>
        <begin position="7"/>
        <end position="26"/>
    </location>
</feature>
<evidence type="ECO:0000313" key="4">
    <source>
        <dbReference type="Proteomes" id="UP000029661"/>
    </source>
</evidence>
<dbReference type="STRING" id="2162.BRM9_0881"/>
<dbReference type="PATRIC" id="fig|2162.10.peg.2011"/>
<dbReference type="AlphaFoldDB" id="A0A089ZHA2"/>
<evidence type="ECO:0000313" key="5">
    <source>
        <dbReference type="Proteomes" id="UP000062768"/>
    </source>
</evidence>
<keyword evidence="1" id="KW-0812">Transmembrane</keyword>
<feature type="transmembrane region" description="Helical" evidence="1">
    <location>
        <begin position="85"/>
        <end position="110"/>
    </location>
</feature>
<keyword evidence="1" id="KW-1133">Transmembrane helix</keyword>
<proteinExistence type="predicted"/>
<reference evidence="3" key="2">
    <citation type="submission" date="2014-09" db="EMBL/GenBank/DDBJ databases">
        <authorList>
            <person name="Bishop-Lilly K.A."/>
            <person name="Broomall S.M."/>
            <person name="Chain P.S."/>
            <person name="Chertkov O."/>
            <person name="Coyne S.R."/>
            <person name="Daligault H.E."/>
            <person name="Davenport K.W."/>
            <person name="Erkkila T."/>
            <person name="Frey K.G."/>
            <person name="Gibbons H.S."/>
            <person name="Gu W."/>
            <person name="Jaissle J."/>
            <person name="Johnson S.L."/>
            <person name="Koroleva G.I."/>
            <person name="Ladner J.T."/>
            <person name="Lo C.-C."/>
            <person name="Minogue T.D."/>
            <person name="Munk C."/>
            <person name="Palacios G.F."/>
            <person name="Redden C.L."/>
            <person name="Rosenzweig C.N."/>
            <person name="Scholz M.B."/>
            <person name="Teshima H."/>
            <person name="Xu Y."/>
        </authorList>
    </citation>
    <scope>NUCLEOTIDE SEQUENCE</scope>
    <source>
        <strain evidence="3">Mb9</strain>
    </source>
</reference>
<dbReference type="Proteomes" id="UP000029661">
    <property type="component" value="Chromosome"/>
</dbReference>
<gene>
    <name evidence="2" type="ORF">BRM9_0881</name>
    <name evidence="3" type="ORF">MB9_1935</name>
</gene>
<name>A0A089ZHA2_METFO</name>
<dbReference type="EMBL" id="LN734822">
    <property type="protein sequence ID" value="CEL25562.1"/>
    <property type="molecule type" value="Genomic_DNA"/>
</dbReference>
<reference evidence="2" key="1">
    <citation type="submission" date="2013-12" db="EMBL/GenBank/DDBJ databases">
        <title>The complete genome sequence of Methanobacterium sp. BRM9.</title>
        <authorList>
            <consortium name="Pastoral Greenhouse Gas Research Consortium"/>
            <person name="Kelly W.J."/>
            <person name="Leahy S.C."/>
            <person name="Perry R."/>
            <person name="Li D."/>
            <person name="Altermann E."/>
            <person name="Lambie S.C."/>
            <person name="Attwood G.T."/>
        </authorList>
    </citation>
    <scope>NUCLEOTIDE SEQUENCE [LARGE SCALE GENOMIC DNA]</scope>
    <source>
        <strain evidence="2">BRM9</strain>
    </source>
</reference>
<feature type="transmembrane region" description="Helical" evidence="1">
    <location>
        <begin position="116"/>
        <end position="141"/>
    </location>
</feature>